<sequence length="126" mass="13371">MNGFLTAAQPYALEILGLALTPAILWASVQIARRTGLDIEQRHRDALHTALMTGARLALAKQLTAAAAIELVLGYVRQSVPDAVGKLNPPQSVLENLAKSKIEAVKADPAFQAGHAIGEAIKQAIR</sequence>
<dbReference type="AlphaFoldDB" id="A0A3S4GPA6"/>
<evidence type="ECO:0000313" key="3">
    <source>
        <dbReference type="Proteomes" id="UP000270743"/>
    </source>
</evidence>
<evidence type="ECO:0000313" key="2">
    <source>
        <dbReference type="EMBL" id="VDS07600.1"/>
    </source>
</evidence>
<evidence type="ECO:0000256" key="1">
    <source>
        <dbReference type="SAM" id="Phobius"/>
    </source>
</evidence>
<dbReference type="Proteomes" id="UP000270743">
    <property type="component" value="Unassembled WGS sequence"/>
</dbReference>
<keyword evidence="1" id="KW-1133">Transmembrane helix</keyword>
<organism evidence="2 3">
    <name type="scientific">Paracoccus haematequi</name>
    <dbReference type="NCBI Taxonomy" id="2491866"/>
    <lineage>
        <taxon>Bacteria</taxon>
        <taxon>Pseudomonadati</taxon>
        <taxon>Pseudomonadota</taxon>
        <taxon>Alphaproteobacteria</taxon>
        <taxon>Rhodobacterales</taxon>
        <taxon>Paracoccaceae</taxon>
        <taxon>Paracoccus</taxon>
    </lineage>
</organism>
<reference evidence="2 3" key="1">
    <citation type="submission" date="2018-12" db="EMBL/GenBank/DDBJ databases">
        <authorList>
            <person name="Criscuolo A."/>
        </authorList>
    </citation>
    <scope>NUCLEOTIDE SEQUENCE [LARGE SCALE GENOMIC DNA]</scope>
    <source>
        <strain evidence="2">ACIP1116241</strain>
    </source>
</reference>
<dbReference type="RefSeq" id="WP_126153288.1">
    <property type="nucleotide sequence ID" value="NZ_UZWE01000021.1"/>
</dbReference>
<dbReference type="OrthoDB" id="7775871at2"/>
<proteinExistence type="predicted"/>
<keyword evidence="1" id="KW-0812">Transmembrane</keyword>
<gene>
    <name evidence="2" type="ORF">PARHAE_00777</name>
</gene>
<accession>A0A3S4GPA6</accession>
<keyword evidence="1" id="KW-0472">Membrane</keyword>
<keyword evidence="3" id="KW-1185">Reference proteome</keyword>
<dbReference type="EMBL" id="UZWE01000021">
    <property type="protein sequence ID" value="VDS07600.1"/>
    <property type="molecule type" value="Genomic_DNA"/>
</dbReference>
<protein>
    <submittedName>
        <fullName evidence="2">Uncharacterized protein</fullName>
    </submittedName>
</protein>
<name>A0A3S4GPA6_9RHOB</name>
<feature type="transmembrane region" description="Helical" evidence="1">
    <location>
        <begin position="12"/>
        <end position="32"/>
    </location>
</feature>